<comment type="caution">
    <text evidence="2">The sequence shown here is derived from an EMBL/GenBank/DDBJ whole genome shotgun (WGS) entry which is preliminary data.</text>
</comment>
<accession>A0A9N8HS49</accession>
<dbReference type="Proteomes" id="UP001153069">
    <property type="component" value="Unassembled WGS sequence"/>
</dbReference>
<organism evidence="2 3">
    <name type="scientific">Seminavis robusta</name>
    <dbReference type="NCBI Taxonomy" id="568900"/>
    <lineage>
        <taxon>Eukaryota</taxon>
        <taxon>Sar</taxon>
        <taxon>Stramenopiles</taxon>
        <taxon>Ochrophyta</taxon>
        <taxon>Bacillariophyta</taxon>
        <taxon>Bacillariophyceae</taxon>
        <taxon>Bacillariophycidae</taxon>
        <taxon>Naviculales</taxon>
        <taxon>Naviculaceae</taxon>
        <taxon>Seminavis</taxon>
    </lineage>
</organism>
<proteinExistence type="predicted"/>
<keyword evidence="3" id="KW-1185">Reference proteome</keyword>
<feature type="compositionally biased region" description="Low complexity" evidence="1">
    <location>
        <begin position="19"/>
        <end position="28"/>
    </location>
</feature>
<evidence type="ECO:0000313" key="3">
    <source>
        <dbReference type="Proteomes" id="UP001153069"/>
    </source>
</evidence>
<dbReference type="OrthoDB" id="55288at2759"/>
<name>A0A9N8HS49_9STRA</name>
<evidence type="ECO:0000313" key="2">
    <source>
        <dbReference type="EMBL" id="CAB9523961.1"/>
    </source>
</evidence>
<dbReference type="AlphaFoldDB" id="A0A9N8HS49"/>
<gene>
    <name evidence="2" type="ORF">SEMRO_1476_G275960.1</name>
</gene>
<protein>
    <submittedName>
        <fullName evidence="2">Uncharacterized protein</fullName>
    </submittedName>
</protein>
<feature type="region of interest" description="Disordered" evidence="1">
    <location>
        <begin position="1"/>
        <end position="29"/>
    </location>
</feature>
<feature type="compositionally biased region" description="Polar residues" evidence="1">
    <location>
        <begin position="1"/>
        <end position="10"/>
    </location>
</feature>
<sequence length="291" mass="32820">MNNNSSSTTELQQRRRTSNRSTKNRLSTGGYWAPLMQEIRKPGGVGLAKCTKRLLDAPYDETRGLHASQLALAIKSSSRDADSATKEREEQRLVKYTQALLTRNIDPNDTDSTGQSAVSWAASFDFQKLLNLLLELGCSLKLGTIHPLRAAVNDNQHECMTILLEKRGEECQAILRQEEKMDSWEGSWGGMSLELHAYNTLSKAVSEAALSEDVRAVALLRDQGKAGISDLFWSRYKAELDSVLQVMYGEETDVSAWSRDLHWSFPTMDRTMINYLWHLWARKKNDFPSGS</sequence>
<evidence type="ECO:0000256" key="1">
    <source>
        <dbReference type="SAM" id="MobiDB-lite"/>
    </source>
</evidence>
<dbReference type="SUPFAM" id="SSF48403">
    <property type="entry name" value="Ankyrin repeat"/>
    <property type="match status" value="1"/>
</dbReference>
<dbReference type="Gene3D" id="1.25.40.20">
    <property type="entry name" value="Ankyrin repeat-containing domain"/>
    <property type="match status" value="1"/>
</dbReference>
<dbReference type="InterPro" id="IPR036770">
    <property type="entry name" value="Ankyrin_rpt-contain_sf"/>
</dbReference>
<dbReference type="EMBL" id="CAICTM010001474">
    <property type="protein sequence ID" value="CAB9523961.1"/>
    <property type="molecule type" value="Genomic_DNA"/>
</dbReference>
<reference evidence="2" key="1">
    <citation type="submission" date="2020-06" db="EMBL/GenBank/DDBJ databases">
        <authorList>
            <consortium name="Plant Systems Biology data submission"/>
        </authorList>
    </citation>
    <scope>NUCLEOTIDE SEQUENCE</scope>
    <source>
        <strain evidence="2">D6</strain>
    </source>
</reference>